<feature type="transmembrane region" description="Helical" evidence="1">
    <location>
        <begin position="97"/>
        <end position="120"/>
    </location>
</feature>
<dbReference type="SUPFAM" id="SSF52374">
    <property type="entry name" value="Nucleotidylyl transferase"/>
    <property type="match status" value="1"/>
</dbReference>
<accession>A0A182PTJ2</accession>
<evidence type="ECO:0008006" key="4">
    <source>
        <dbReference type="Google" id="ProtNLM"/>
    </source>
</evidence>
<protein>
    <recommendedName>
        <fullName evidence="4">Arginyl-tRNA synthetase catalytic core domain-containing protein</fullName>
    </recommendedName>
</protein>
<dbReference type="AlphaFoldDB" id="A0A182PTJ2"/>
<dbReference type="EnsemblMetazoa" id="AEPI010278-RA">
    <property type="protein sequence ID" value="AEPI010278-PA"/>
    <property type="gene ID" value="AEPI010278"/>
</dbReference>
<dbReference type="Proteomes" id="UP000075885">
    <property type="component" value="Unassembled WGS sequence"/>
</dbReference>
<evidence type="ECO:0000256" key="1">
    <source>
        <dbReference type="SAM" id="Phobius"/>
    </source>
</evidence>
<evidence type="ECO:0000313" key="3">
    <source>
        <dbReference type="Proteomes" id="UP000075885"/>
    </source>
</evidence>
<dbReference type="STRING" id="199890.A0A182PTJ2"/>
<dbReference type="InterPro" id="IPR014729">
    <property type="entry name" value="Rossmann-like_a/b/a_fold"/>
</dbReference>
<reference evidence="2" key="2">
    <citation type="submission" date="2020-05" db="UniProtKB">
        <authorList>
            <consortium name="EnsemblMetazoa"/>
        </authorList>
    </citation>
    <scope>IDENTIFICATION</scope>
    <source>
        <strain evidence="2">Epiroticus2</strain>
    </source>
</reference>
<sequence>MHDLAMKIFACMESGTANDLSQWQDYRAYTVQELEDLYRRLGVSFSSYEWESQYGVNKIAKVLDALKLCGILEEQTDGRKVVQLRHRRSYAGINEEIMYVSIGMGIIIAILICIALCYIARENCKNKREYYITA</sequence>
<reference evidence="3" key="1">
    <citation type="submission" date="2013-03" db="EMBL/GenBank/DDBJ databases">
        <title>The Genome Sequence of Anopheles epiroticus epiroticus2.</title>
        <authorList>
            <consortium name="The Broad Institute Genomics Platform"/>
            <person name="Neafsey D.E."/>
            <person name="Howell P."/>
            <person name="Walker B."/>
            <person name="Young S.K."/>
            <person name="Zeng Q."/>
            <person name="Gargeya S."/>
            <person name="Fitzgerald M."/>
            <person name="Haas B."/>
            <person name="Abouelleil A."/>
            <person name="Allen A.W."/>
            <person name="Alvarado L."/>
            <person name="Arachchi H.M."/>
            <person name="Berlin A.M."/>
            <person name="Chapman S.B."/>
            <person name="Gainer-Dewar J."/>
            <person name="Goldberg J."/>
            <person name="Griggs A."/>
            <person name="Gujja S."/>
            <person name="Hansen M."/>
            <person name="Howarth C."/>
            <person name="Imamovic A."/>
            <person name="Ireland A."/>
            <person name="Larimer J."/>
            <person name="McCowan C."/>
            <person name="Murphy C."/>
            <person name="Pearson M."/>
            <person name="Poon T.W."/>
            <person name="Priest M."/>
            <person name="Roberts A."/>
            <person name="Saif S."/>
            <person name="Shea T."/>
            <person name="Sisk P."/>
            <person name="Sykes S."/>
            <person name="Wortman J."/>
            <person name="Nusbaum C."/>
            <person name="Birren B."/>
        </authorList>
    </citation>
    <scope>NUCLEOTIDE SEQUENCE [LARGE SCALE GENOMIC DNA]</scope>
    <source>
        <strain evidence="3">Epiroticus2</strain>
    </source>
</reference>
<proteinExistence type="predicted"/>
<keyword evidence="1" id="KW-0472">Membrane</keyword>
<keyword evidence="1" id="KW-1133">Transmembrane helix</keyword>
<organism evidence="2 3">
    <name type="scientific">Anopheles epiroticus</name>
    <dbReference type="NCBI Taxonomy" id="199890"/>
    <lineage>
        <taxon>Eukaryota</taxon>
        <taxon>Metazoa</taxon>
        <taxon>Ecdysozoa</taxon>
        <taxon>Arthropoda</taxon>
        <taxon>Hexapoda</taxon>
        <taxon>Insecta</taxon>
        <taxon>Pterygota</taxon>
        <taxon>Neoptera</taxon>
        <taxon>Endopterygota</taxon>
        <taxon>Diptera</taxon>
        <taxon>Nematocera</taxon>
        <taxon>Culicoidea</taxon>
        <taxon>Culicidae</taxon>
        <taxon>Anophelinae</taxon>
        <taxon>Anopheles</taxon>
    </lineage>
</organism>
<keyword evidence="1" id="KW-0812">Transmembrane</keyword>
<name>A0A182PTJ2_9DIPT</name>
<evidence type="ECO:0000313" key="2">
    <source>
        <dbReference type="EnsemblMetazoa" id="AEPI010278-PA"/>
    </source>
</evidence>
<keyword evidence="3" id="KW-1185">Reference proteome</keyword>
<dbReference type="VEuPathDB" id="VectorBase:AEPI010278"/>
<dbReference type="Gene3D" id="3.40.50.620">
    <property type="entry name" value="HUPs"/>
    <property type="match status" value="1"/>
</dbReference>